<evidence type="ECO:0000256" key="4">
    <source>
        <dbReference type="SAM" id="MobiDB-lite"/>
    </source>
</evidence>
<dbReference type="SUPFAM" id="SSF50978">
    <property type="entry name" value="WD40 repeat-like"/>
    <property type="match status" value="1"/>
</dbReference>
<keyword evidence="6" id="KW-1185">Reference proteome</keyword>
<reference evidence="5 6" key="2">
    <citation type="submission" date="2024-10" db="EMBL/GenBank/DDBJ databases">
        <authorList>
            <person name="Ryan C."/>
        </authorList>
    </citation>
    <scope>NUCLEOTIDE SEQUENCE [LARGE SCALE GENOMIC DNA]</scope>
</reference>
<evidence type="ECO:0000313" key="5">
    <source>
        <dbReference type="EMBL" id="CAL4932502.1"/>
    </source>
</evidence>
<dbReference type="Gene3D" id="2.130.10.10">
    <property type="entry name" value="YVTN repeat-like/Quinoprotein amine dehydrogenase"/>
    <property type="match status" value="2"/>
</dbReference>
<dbReference type="InterPro" id="IPR015943">
    <property type="entry name" value="WD40/YVTN_repeat-like_dom_sf"/>
</dbReference>
<feature type="repeat" description="WD" evidence="3">
    <location>
        <begin position="121"/>
        <end position="155"/>
    </location>
</feature>
<evidence type="ECO:0000313" key="6">
    <source>
        <dbReference type="Proteomes" id="UP001497457"/>
    </source>
</evidence>
<gene>
    <name evidence="5" type="ORF">URODEC1_LOCUS27672</name>
</gene>
<dbReference type="InterPro" id="IPR019775">
    <property type="entry name" value="WD40_repeat_CS"/>
</dbReference>
<dbReference type="PROSITE" id="PS00678">
    <property type="entry name" value="WD_REPEATS_1"/>
    <property type="match status" value="2"/>
</dbReference>
<proteinExistence type="predicted"/>
<evidence type="ECO:0008006" key="7">
    <source>
        <dbReference type="Google" id="ProtNLM"/>
    </source>
</evidence>
<dbReference type="Proteomes" id="UP001497457">
    <property type="component" value="Chromosome 15b"/>
</dbReference>
<dbReference type="InterPro" id="IPR001680">
    <property type="entry name" value="WD40_rpt"/>
</dbReference>
<name>A0ABC8XXH4_9POAL</name>
<dbReference type="PRINTS" id="PR00320">
    <property type="entry name" value="GPROTEINBRPT"/>
</dbReference>
<protein>
    <recommendedName>
        <fullName evidence="7">Protein ROOT INITIATION DEFECTIVE 3</fullName>
    </recommendedName>
</protein>
<dbReference type="PANTHER" id="PTHR18763">
    <property type="entry name" value="WD-REPEAT PROTEIN 18"/>
    <property type="match status" value="1"/>
</dbReference>
<organism evidence="5 6">
    <name type="scientific">Urochloa decumbens</name>
    <dbReference type="NCBI Taxonomy" id="240449"/>
    <lineage>
        <taxon>Eukaryota</taxon>
        <taxon>Viridiplantae</taxon>
        <taxon>Streptophyta</taxon>
        <taxon>Embryophyta</taxon>
        <taxon>Tracheophyta</taxon>
        <taxon>Spermatophyta</taxon>
        <taxon>Magnoliopsida</taxon>
        <taxon>Liliopsida</taxon>
        <taxon>Poales</taxon>
        <taxon>Poaceae</taxon>
        <taxon>PACMAD clade</taxon>
        <taxon>Panicoideae</taxon>
        <taxon>Panicodae</taxon>
        <taxon>Paniceae</taxon>
        <taxon>Melinidinae</taxon>
        <taxon>Urochloa</taxon>
    </lineage>
</organism>
<reference evidence="6" key="1">
    <citation type="submission" date="2024-06" db="EMBL/GenBank/DDBJ databases">
        <authorList>
            <person name="Ryan C."/>
        </authorList>
    </citation>
    <scope>NUCLEOTIDE SEQUENCE [LARGE SCALE GENOMIC DNA]</scope>
</reference>
<dbReference type="PROSITE" id="PS50082">
    <property type="entry name" value="WD_REPEATS_2"/>
    <property type="match status" value="3"/>
</dbReference>
<evidence type="ECO:0000256" key="2">
    <source>
        <dbReference type="ARBA" id="ARBA00022737"/>
    </source>
</evidence>
<evidence type="ECO:0000256" key="1">
    <source>
        <dbReference type="ARBA" id="ARBA00022574"/>
    </source>
</evidence>
<dbReference type="InterPro" id="IPR045227">
    <property type="entry name" value="WDR18/Ipi3/RID3"/>
</dbReference>
<dbReference type="AlphaFoldDB" id="A0ABC8XXH4"/>
<dbReference type="InterPro" id="IPR036322">
    <property type="entry name" value="WD40_repeat_dom_sf"/>
</dbReference>
<dbReference type="PROSITE" id="PS50294">
    <property type="entry name" value="WD_REPEATS_REGION"/>
    <property type="match status" value="2"/>
</dbReference>
<feature type="repeat" description="WD" evidence="3">
    <location>
        <begin position="298"/>
        <end position="339"/>
    </location>
</feature>
<dbReference type="SMART" id="SM00320">
    <property type="entry name" value="WD40"/>
    <property type="match status" value="5"/>
</dbReference>
<dbReference type="FunFam" id="2.130.10.10:FF:001268">
    <property type="entry name" value="Protein ROOT INITIATION DEFECTIVE 3"/>
    <property type="match status" value="1"/>
</dbReference>
<feature type="region of interest" description="Disordered" evidence="4">
    <location>
        <begin position="1"/>
        <end position="36"/>
    </location>
</feature>
<evidence type="ECO:0000256" key="3">
    <source>
        <dbReference type="PROSITE-ProRule" id="PRU00221"/>
    </source>
</evidence>
<accession>A0ABC8XXH4</accession>
<dbReference type="InterPro" id="IPR020472">
    <property type="entry name" value="WD40_PAC1"/>
</dbReference>
<feature type="repeat" description="WD" evidence="3">
    <location>
        <begin position="156"/>
        <end position="187"/>
    </location>
</feature>
<dbReference type="EMBL" id="OZ075125">
    <property type="protein sequence ID" value="CAL4932502.1"/>
    <property type="molecule type" value="Genomic_DNA"/>
</dbReference>
<feature type="compositionally biased region" description="Basic residues" evidence="4">
    <location>
        <begin position="1"/>
        <end position="15"/>
    </location>
</feature>
<dbReference type="Pfam" id="PF00400">
    <property type="entry name" value="WD40"/>
    <property type="match status" value="3"/>
</dbReference>
<keyword evidence="1 3" id="KW-0853">WD repeat</keyword>
<dbReference type="FunFam" id="2.130.10.10:FF:000600">
    <property type="entry name" value="Protein ROOT INITIATION DEFECTIVE 3"/>
    <property type="match status" value="1"/>
</dbReference>
<sequence>MRLSGKKKPCPHLPRRGPPNLEISESLNPSPLLMAPPPPPKQLVLAASSADAGVAAWDLRTGAEEIRYRPCASRPHALASVAGRFLAAAQAHPAGGNSSTVHFYLWDKPQVAVKSFPAEPIRALLADQEGSYLIGGGSNGNLFLWEVASGELLHTWHAHYRAVKCLSLYDYLLVSGSEDGSIKVWDLITVLDEQSRLEAKTPYLYSFNQHALPVTDIACFLGAIAVSSSEDQTCKIWSLSEGRMLRSISFPTSIDSVALDPRSHVFYVGGRDGKIYVTAMGVDVSSHGSDESSILGALDDHSKAVTSLASSTDGLLLVSGSEDGNVRVWDTRSQQVTRKFKHSQGPVTNVLIVTPKRVNLPPLHPLRKVCSANGEVEPQSVILPRPENDVPIPGNRTSIFVERYLDEFQKYGGSSMLLDSALNTHNGAPNQQGEWRGKYLELQDLFVHEVLDQMPSLRNP</sequence>
<dbReference type="PANTHER" id="PTHR18763:SF0">
    <property type="entry name" value="WD REPEAT-CONTAINING PROTEIN 18"/>
    <property type="match status" value="1"/>
</dbReference>
<keyword evidence="2" id="KW-0677">Repeat</keyword>